<keyword evidence="5" id="KW-1133">Transmembrane helix</keyword>
<reference evidence="7" key="1">
    <citation type="submission" date="2018-11" db="EMBL/GenBank/DDBJ databases">
        <authorList>
            <person name="Alioto T."/>
            <person name="Alioto T."/>
        </authorList>
    </citation>
    <scope>NUCLEOTIDE SEQUENCE</scope>
</reference>
<dbReference type="GO" id="GO:0004623">
    <property type="term" value="F:phospholipase A2 activity"/>
    <property type="evidence" value="ECO:0007669"/>
    <property type="project" value="TreeGrafter"/>
</dbReference>
<keyword evidence="3" id="KW-0378">Hydrolase</keyword>
<dbReference type="GO" id="GO:0070292">
    <property type="term" value="P:N-acylphosphatidylethanolamine metabolic process"/>
    <property type="evidence" value="ECO:0007669"/>
    <property type="project" value="TreeGrafter"/>
</dbReference>
<dbReference type="Pfam" id="PF04970">
    <property type="entry name" value="LRAT"/>
    <property type="match status" value="1"/>
</dbReference>
<keyword evidence="5" id="KW-0812">Transmembrane</keyword>
<evidence type="ECO:0000256" key="2">
    <source>
        <dbReference type="ARBA" id="ARBA00022679"/>
    </source>
</evidence>
<evidence type="ECO:0000256" key="3">
    <source>
        <dbReference type="ARBA" id="ARBA00022801"/>
    </source>
</evidence>
<feature type="domain" description="LRAT" evidence="6">
    <location>
        <begin position="23"/>
        <end position="139"/>
    </location>
</feature>
<dbReference type="GO" id="GO:0016410">
    <property type="term" value="F:N-acyltransferase activity"/>
    <property type="evidence" value="ECO:0007669"/>
    <property type="project" value="TreeGrafter"/>
</dbReference>
<feature type="transmembrane region" description="Helical" evidence="5">
    <location>
        <begin position="147"/>
        <end position="164"/>
    </location>
</feature>
<proteinExistence type="inferred from homology"/>
<dbReference type="Gene3D" id="3.90.1720.10">
    <property type="entry name" value="endopeptidase domain like (from Nostoc punctiforme)"/>
    <property type="match status" value="1"/>
</dbReference>
<dbReference type="EMBL" id="UYJE01008590">
    <property type="protein sequence ID" value="VDI65209.1"/>
    <property type="molecule type" value="Genomic_DNA"/>
</dbReference>
<dbReference type="InterPro" id="IPR007053">
    <property type="entry name" value="LRAT_dom"/>
</dbReference>
<dbReference type="Proteomes" id="UP000596742">
    <property type="component" value="Unassembled WGS sequence"/>
</dbReference>
<evidence type="ECO:0000313" key="7">
    <source>
        <dbReference type="EMBL" id="VDI65209.1"/>
    </source>
</evidence>
<accession>A0A8B6GKZ6</accession>
<keyword evidence="8" id="KW-1185">Reference proteome</keyword>
<keyword evidence="4" id="KW-0443">Lipid metabolism</keyword>
<sequence>MAQRTVQNHNRMVLNSLEEGDLIAIHRSWTYDHWAVYDGDGNVIHLTGIGDNSHVGHSISVSGVLRNKAVVRRDKFWTVVDNCRATKNNSKDKTYRKFEAVDIVKRARDRLGPYIYSIVWNNCEHFASWCRYGLLKSDQIETIKTRGVIFGTCAVIGLWIVSVYQKEKEKEKKNEELEGILKMKVN</sequence>
<dbReference type="AlphaFoldDB" id="A0A8B6GKZ6"/>
<dbReference type="OrthoDB" id="6114240at2759"/>
<gene>
    <name evidence="7" type="ORF">MGAL_10B063762</name>
</gene>
<keyword evidence="5" id="KW-0472">Membrane</keyword>
<dbReference type="PANTHER" id="PTHR13943:SF77">
    <property type="entry name" value="LRAT DOMAIN-CONTAINING PROTEIN"/>
    <property type="match status" value="1"/>
</dbReference>
<evidence type="ECO:0000313" key="8">
    <source>
        <dbReference type="Proteomes" id="UP000596742"/>
    </source>
</evidence>
<evidence type="ECO:0000256" key="1">
    <source>
        <dbReference type="ARBA" id="ARBA00007824"/>
    </source>
</evidence>
<evidence type="ECO:0000256" key="4">
    <source>
        <dbReference type="ARBA" id="ARBA00023098"/>
    </source>
</evidence>
<protein>
    <recommendedName>
        <fullName evidence="6">LRAT domain-containing protein</fullName>
    </recommendedName>
</protein>
<dbReference type="PANTHER" id="PTHR13943">
    <property type="entry name" value="HRAS-LIKE SUPPRESSOR - RELATED"/>
    <property type="match status" value="1"/>
</dbReference>
<comment type="similarity">
    <text evidence="1">Belongs to the H-rev107 family.</text>
</comment>
<dbReference type="GO" id="GO:0008970">
    <property type="term" value="F:phospholipase A1 activity"/>
    <property type="evidence" value="ECO:0007669"/>
    <property type="project" value="TreeGrafter"/>
</dbReference>
<keyword evidence="2" id="KW-0808">Transferase</keyword>
<name>A0A8B6GKZ6_MYTGA</name>
<evidence type="ECO:0000256" key="5">
    <source>
        <dbReference type="SAM" id="Phobius"/>
    </source>
</evidence>
<dbReference type="InterPro" id="IPR051496">
    <property type="entry name" value="H-rev107_PLA/AT"/>
</dbReference>
<dbReference type="GO" id="GO:0005737">
    <property type="term" value="C:cytoplasm"/>
    <property type="evidence" value="ECO:0007669"/>
    <property type="project" value="TreeGrafter"/>
</dbReference>
<dbReference type="PROSITE" id="PS51934">
    <property type="entry name" value="LRAT"/>
    <property type="match status" value="1"/>
</dbReference>
<comment type="caution">
    <text evidence="7">The sequence shown here is derived from an EMBL/GenBank/DDBJ whole genome shotgun (WGS) entry which is preliminary data.</text>
</comment>
<evidence type="ECO:0000259" key="6">
    <source>
        <dbReference type="PROSITE" id="PS51934"/>
    </source>
</evidence>
<organism evidence="7 8">
    <name type="scientific">Mytilus galloprovincialis</name>
    <name type="common">Mediterranean mussel</name>
    <dbReference type="NCBI Taxonomy" id="29158"/>
    <lineage>
        <taxon>Eukaryota</taxon>
        <taxon>Metazoa</taxon>
        <taxon>Spiralia</taxon>
        <taxon>Lophotrochozoa</taxon>
        <taxon>Mollusca</taxon>
        <taxon>Bivalvia</taxon>
        <taxon>Autobranchia</taxon>
        <taxon>Pteriomorphia</taxon>
        <taxon>Mytilida</taxon>
        <taxon>Mytiloidea</taxon>
        <taxon>Mytilidae</taxon>
        <taxon>Mytilinae</taxon>
        <taxon>Mytilus</taxon>
    </lineage>
</organism>